<reference evidence="3 4" key="1">
    <citation type="submission" date="2015-12" db="EMBL/GenBank/DDBJ databases">
        <authorList>
            <person name="Shamseldin A."/>
            <person name="Moawad H."/>
            <person name="Abd El-Rahim W.M."/>
            <person name="Sadowsky M.J."/>
        </authorList>
    </citation>
    <scope>NUCLEOTIDE SEQUENCE [LARGE SCALE GENOMIC DNA]</scope>
    <source>
        <strain evidence="3 4">WF1</strain>
    </source>
</reference>
<proteinExistence type="inferred from homology"/>
<evidence type="ECO:0000256" key="2">
    <source>
        <dbReference type="HAMAP-Rule" id="MF_00686"/>
    </source>
</evidence>
<dbReference type="AlphaFoldDB" id="A0A1V8M1R2"/>
<evidence type="ECO:0000313" key="3">
    <source>
        <dbReference type="EMBL" id="OQK15436.1"/>
    </source>
</evidence>
<gene>
    <name evidence="3" type="ORF">AU255_18380</name>
</gene>
<dbReference type="NCBIfam" id="NF003817">
    <property type="entry name" value="PRK05408.1"/>
    <property type="match status" value="1"/>
</dbReference>
<name>A0A1V8M1R2_9GAMM</name>
<accession>A0A1V8M1R2</accession>
<evidence type="ECO:0000256" key="1">
    <source>
        <dbReference type="ARBA" id="ARBA00023004"/>
    </source>
</evidence>
<dbReference type="SUPFAM" id="SSF111148">
    <property type="entry name" value="YggX-like"/>
    <property type="match status" value="1"/>
</dbReference>
<dbReference type="GO" id="GO:0034599">
    <property type="term" value="P:cellular response to oxidative stress"/>
    <property type="evidence" value="ECO:0007669"/>
    <property type="project" value="TreeGrafter"/>
</dbReference>
<organism evidence="3 4">
    <name type="scientific">Methyloprofundus sedimenti</name>
    <dbReference type="NCBI Taxonomy" id="1420851"/>
    <lineage>
        <taxon>Bacteria</taxon>
        <taxon>Pseudomonadati</taxon>
        <taxon>Pseudomonadota</taxon>
        <taxon>Gammaproteobacteria</taxon>
        <taxon>Methylococcales</taxon>
        <taxon>Methylococcaceae</taxon>
        <taxon>Methyloprofundus</taxon>
    </lineage>
</organism>
<dbReference type="OrthoDB" id="9804318at2"/>
<dbReference type="EMBL" id="LPUF01000004">
    <property type="protein sequence ID" value="OQK15436.1"/>
    <property type="molecule type" value="Genomic_DNA"/>
</dbReference>
<protein>
    <recommendedName>
        <fullName evidence="2">Probable Fe(2+)-trafficking protein</fullName>
    </recommendedName>
</protein>
<dbReference type="InterPro" id="IPR036766">
    <property type="entry name" value="Fe_traffick_prot_YggX_sf"/>
</dbReference>
<keyword evidence="1 2" id="KW-0408">Iron</keyword>
<comment type="function">
    <text evidence="2">Could be a mediator in iron transactions between iron acquisition and iron-requiring processes, such as synthesis and/or repair of Fe-S clusters in biosynthetic enzymes.</text>
</comment>
<dbReference type="PANTHER" id="PTHR36965">
    <property type="entry name" value="FE(2+)-TRAFFICKING PROTEIN-RELATED"/>
    <property type="match status" value="1"/>
</dbReference>
<dbReference type="Gene3D" id="1.10.3880.10">
    <property type="entry name" value="Fe(II) trafficking protein YggX"/>
    <property type="match status" value="1"/>
</dbReference>
<sequence length="90" mass="10471">MTRYVNCVKLGTTEEGLNSLPFPGVKGQYIYDNISQKAWKEWVSMQTMLINENRLASFEPKAKKMIEEEREKFLFGSDFKMPEGYIPPKS</sequence>
<dbReference type="GO" id="GO:0005506">
    <property type="term" value="F:iron ion binding"/>
    <property type="evidence" value="ECO:0007669"/>
    <property type="project" value="UniProtKB-UniRule"/>
</dbReference>
<dbReference type="STRING" id="1420851.AU255_18380"/>
<dbReference type="Proteomes" id="UP000191980">
    <property type="component" value="Unassembled WGS sequence"/>
</dbReference>
<dbReference type="InterPro" id="IPR007457">
    <property type="entry name" value="Fe_traffick_prot_YggX"/>
</dbReference>
<dbReference type="RefSeq" id="WP_080524375.1">
    <property type="nucleotide sequence ID" value="NZ_LPUF01000004.1"/>
</dbReference>
<keyword evidence="4" id="KW-1185">Reference proteome</keyword>
<dbReference type="Pfam" id="PF04362">
    <property type="entry name" value="Iron_traffic"/>
    <property type="match status" value="1"/>
</dbReference>
<comment type="similarity">
    <text evidence="2">Belongs to the Fe(2+)-trafficking protein family.</text>
</comment>
<dbReference type="HAMAP" id="MF_00686">
    <property type="entry name" value="Fe_traffic_YggX"/>
    <property type="match status" value="1"/>
</dbReference>
<dbReference type="PIRSF" id="PIRSF029827">
    <property type="entry name" value="Fe_traffic_YggX"/>
    <property type="match status" value="1"/>
</dbReference>
<evidence type="ECO:0000313" key="4">
    <source>
        <dbReference type="Proteomes" id="UP000191980"/>
    </source>
</evidence>
<dbReference type="PANTHER" id="PTHR36965:SF1">
    <property type="entry name" value="FE(2+)-TRAFFICKING PROTEIN-RELATED"/>
    <property type="match status" value="1"/>
</dbReference>
<dbReference type="GO" id="GO:0005829">
    <property type="term" value="C:cytosol"/>
    <property type="evidence" value="ECO:0007669"/>
    <property type="project" value="TreeGrafter"/>
</dbReference>
<comment type="caution">
    <text evidence="3">The sequence shown here is derived from an EMBL/GenBank/DDBJ whole genome shotgun (WGS) entry which is preliminary data.</text>
</comment>